<dbReference type="EMBL" id="JABCKI010005798">
    <property type="protein sequence ID" value="KAG5637863.1"/>
    <property type="molecule type" value="Genomic_DNA"/>
</dbReference>
<evidence type="ECO:0000256" key="1">
    <source>
        <dbReference type="SAM" id="SignalP"/>
    </source>
</evidence>
<reference evidence="3" key="2">
    <citation type="submission" date="2021-10" db="EMBL/GenBank/DDBJ databases">
        <title>Phylogenomics reveals ancestral predisposition of the termite-cultivated fungus Termitomyces towards a domesticated lifestyle.</title>
        <authorList>
            <person name="Auxier B."/>
            <person name="Grum-Grzhimaylo A."/>
            <person name="Cardenas M.E."/>
            <person name="Lodge J.D."/>
            <person name="Laessoe T."/>
            <person name="Pedersen O."/>
            <person name="Smith M.E."/>
            <person name="Kuyper T.W."/>
            <person name="Franco-Molano E.A."/>
            <person name="Baroni T.J."/>
            <person name="Aanen D.K."/>
        </authorList>
    </citation>
    <scope>NUCLEOTIDE SEQUENCE</scope>
    <source>
        <strain evidence="3">D49</strain>
    </source>
</reference>
<dbReference type="Gene3D" id="2.30.180.10">
    <property type="entry name" value="FAS1 domain"/>
    <property type="match status" value="1"/>
</dbReference>
<accession>A0A9P7FX00</accession>
<dbReference type="PANTHER" id="PTHR10900:SF77">
    <property type="entry name" value="FI19380P1"/>
    <property type="match status" value="1"/>
</dbReference>
<dbReference type="SUPFAM" id="SSF82153">
    <property type="entry name" value="FAS1 domain"/>
    <property type="match status" value="1"/>
</dbReference>
<keyword evidence="4" id="KW-1185">Reference proteome</keyword>
<organism evidence="3 4">
    <name type="scientific">Sphagnurus paluster</name>
    <dbReference type="NCBI Taxonomy" id="117069"/>
    <lineage>
        <taxon>Eukaryota</taxon>
        <taxon>Fungi</taxon>
        <taxon>Dikarya</taxon>
        <taxon>Basidiomycota</taxon>
        <taxon>Agaricomycotina</taxon>
        <taxon>Agaricomycetes</taxon>
        <taxon>Agaricomycetidae</taxon>
        <taxon>Agaricales</taxon>
        <taxon>Tricholomatineae</taxon>
        <taxon>Lyophyllaceae</taxon>
        <taxon>Sphagnurus</taxon>
    </lineage>
</organism>
<evidence type="ECO:0000259" key="2">
    <source>
        <dbReference type="PROSITE" id="PS50213"/>
    </source>
</evidence>
<dbReference type="InterPro" id="IPR000782">
    <property type="entry name" value="FAS1_domain"/>
</dbReference>
<name>A0A9P7FX00_9AGAR</name>
<proteinExistence type="predicted"/>
<protein>
    <recommendedName>
        <fullName evidence="2">FAS1 domain-containing protein</fullName>
    </recommendedName>
</protein>
<gene>
    <name evidence="3" type="ORF">H0H81_002902</name>
</gene>
<feature type="domain" description="FAS1" evidence="2">
    <location>
        <begin position="60"/>
        <end position="279"/>
    </location>
</feature>
<dbReference type="InterPro" id="IPR036378">
    <property type="entry name" value="FAS1_dom_sf"/>
</dbReference>
<evidence type="ECO:0000313" key="4">
    <source>
        <dbReference type="Proteomes" id="UP000717328"/>
    </source>
</evidence>
<reference evidence="3" key="1">
    <citation type="submission" date="2021-02" db="EMBL/GenBank/DDBJ databases">
        <authorList>
            <person name="Nieuwenhuis M."/>
            <person name="Van De Peppel L.J.J."/>
        </authorList>
    </citation>
    <scope>NUCLEOTIDE SEQUENCE</scope>
    <source>
        <strain evidence="3">D49</strain>
    </source>
</reference>
<dbReference type="AlphaFoldDB" id="A0A9P7FX00"/>
<dbReference type="Proteomes" id="UP000717328">
    <property type="component" value="Unassembled WGS sequence"/>
</dbReference>
<keyword evidence="1" id="KW-0732">Signal</keyword>
<feature type="chain" id="PRO_5040147213" description="FAS1 domain-containing protein" evidence="1">
    <location>
        <begin position="23"/>
        <end position="313"/>
    </location>
</feature>
<sequence>MYIPTTALVLGALAAIITVAASIDTNTEQLQFIWHTPGQDTLDHHGPPHHKPLPWPGTGQETIYTVLSNDKEYTKLIKAVNFAGEIVSVLNDSSAHLTFFAVPDSALRNPHKRTLDADISTITSLEQVYDLSDVIHLVDEFDAYSSSDQDDDDKKKCKKFLQKLVRAILSYHILPSRFGVTNLGDNTTYATNLVLPDALGARPLRIRHDPISSLDAKLQTALTNHFIHAHVEKFKVSVPIPGPHKPHKITTKLTVNGRHVFPQDIVGLNGAIHVIDHLLDPRGQHHHRHSHDKFTDADPAWVDWQDWLPQWAD</sequence>
<dbReference type="PROSITE" id="PS50213">
    <property type="entry name" value="FAS1"/>
    <property type="match status" value="1"/>
</dbReference>
<dbReference type="OrthoDB" id="7700931at2759"/>
<feature type="signal peptide" evidence="1">
    <location>
        <begin position="1"/>
        <end position="22"/>
    </location>
</feature>
<dbReference type="InterPro" id="IPR050904">
    <property type="entry name" value="Adhesion/Biosynth-related"/>
</dbReference>
<dbReference type="PANTHER" id="PTHR10900">
    <property type="entry name" value="PERIOSTIN-RELATED"/>
    <property type="match status" value="1"/>
</dbReference>
<comment type="caution">
    <text evidence="3">The sequence shown here is derived from an EMBL/GenBank/DDBJ whole genome shotgun (WGS) entry which is preliminary data.</text>
</comment>
<evidence type="ECO:0000313" key="3">
    <source>
        <dbReference type="EMBL" id="KAG5637863.1"/>
    </source>
</evidence>